<reference evidence="9 10" key="1">
    <citation type="submission" date="2015-06" db="EMBL/GenBank/DDBJ databases">
        <title>Draft genome of the ant-associated black yeast Phialophora attae CBS 131958.</title>
        <authorList>
            <person name="Moreno L.F."/>
            <person name="Stielow B.J."/>
            <person name="de Hoog S."/>
            <person name="Vicente V.A."/>
            <person name="Weiss V.A."/>
            <person name="de Vries M."/>
            <person name="Cruz L.M."/>
            <person name="Souza E.M."/>
        </authorList>
    </citation>
    <scope>NUCLEOTIDE SEQUENCE [LARGE SCALE GENOMIC DNA]</scope>
    <source>
        <strain evidence="9 10">CBS 131958</strain>
    </source>
</reference>
<dbReference type="Proteomes" id="UP000038010">
    <property type="component" value="Unassembled WGS sequence"/>
</dbReference>
<dbReference type="Gene3D" id="3.50.50.60">
    <property type="entry name" value="FAD/NAD(P)-binding domain"/>
    <property type="match status" value="1"/>
</dbReference>
<evidence type="ECO:0000313" key="9">
    <source>
        <dbReference type="EMBL" id="KPI37872.1"/>
    </source>
</evidence>
<comment type="caution">
    <text evidence="9">The sequence shown here is derived from an EMBL/GenBank/DDBJ whole genome shotgun (WGS) entry which is preliminary data.</text>
</comment>
<dbReference type="SUPFAM" id="SSF51905">
    <property type="entry name" value="FAD/NAD(P)-binding domain"/>
    <property type="match status" value="1"/>
</dbReference>
<dbReference type="GO" id="GO:0050660">
    <property type="term" value="F:flavin adenine dinucleotide binding"/>
    <property type="evidence" value="ECO:0007669"/>
    <property type="project" value="InterPro"/>
</dbReference>
<keyword evidence="5" id="KW-0274">FAD</keyword>
<organism evidence="9 10">
    <name type="scientific">Cyphellophora attinorum</name>
    <dbReference type="NCBI Taxonomy" id="1664694"/>
    <lineage>
        <taxon>Eukaryota</taxon>
        <taxon>Fungi</taxon>
        <taxon>Dikarya</taxon>
        <taxon>Ascomycota</taxon>
        <taxon>Pezizomycotina</taxon>
        <taxon>Eurotiomycetes</taxon>
        <taxon>Chaetothyriomycetidae</taxon>
        <taxon>Chaetothyriales</taxon>
        <taxon>Cyphellophoraceae</taxon>
        <taxon>Cyphellophora</taxon>
    </lineage>
</organism>
<evidence type="ECO:0000256" key="4">
    <source>
        <dbReference type="ARBA" id="ARBA00022630"/>
    </source>
</evidence>
<keyword evidence="4" id="KW-0285">Flavoprotein</keyword>
<name>A0A0N1HLH2_9EURO</name>
<dbReference type="STRING" id="1664694.A0A0N1HLH2"/>
<dbReference type="Gene3D" id="3.30.9.10">
    <property type="entry name" value="D-Amino Acid Oxidase, subunit A, domain 2"/>
    <property type="match status" value="1"/>
</dbReference>
<dbReference type="Pfam" id="PF01266">
    <property type="entry name" value="DAO"/>
    <property type="match status" value="1"/>
</dbReference>
<proteinExistence type="inferred from homology"/>
<comment type="catalytic activity">
    <reaction evidence="7">
        <text>sarcosine + O2 + H2O = formaldehyde + glycine + H2O2</text>
        <dbReference type="Rhea" id="RHEA:13313"/>
        <dbReference type="ChEBI" id="CHEBI:15377"/>
        <dbReference type="ChEBI" id="CHEBI:15379"/>
        <dbReference type="ChEBI" id="CHEBI:16240"/>
        <dbReference type="ChEBI" id="CHEBI:16842"/>
        <dbReference type="ChEBI" id="CHEBI:57305"/>
        <dbReference type="ChEBI" id="CHEBI:57433"/>
        <dbReference type="EC" id="1.5.3.1"/>
    </reaction>
</comment>
<accession>A0A0N1HLH2</accession>
<comment type="cofactor">
    <cofactor evidence="1">
        <name>FAD</name>
        <dbReference type="ChEBI" id="CHEBI:57692"/>
    </cofactor>
</comment>
<dbReference type="OrthoDB" id="424974at2759"/>
<dbReference type="SUPFAM" id="SSF54373">
    <property type="entry name" value="FAD-linked reductases, C-terminal domain"/>
    <property type="match status" value="1"/>
</dbReference>
<dbReference type="AlphaFoldDB" id="A0A0N1HLH2"/>
<evidence type="ECO:0000256" key="7">
    <source>
        <dbReference type="ARBA" id="ARBA00052742"/>
    </source>
</evidence>
<dbReference type="EMBL" id="LFJN01000021">
    <property type="protein sequence ID" value="KPI37872.1"/>
    <property type="molecule type" value="Genomic_DNA"/>
</dbReference>
<protein>
    <recommendedName>
        <fullName evidence="3">sarcosine oxidasee (formaldehyde-forming)</fullName>
        <ecNumber evidence="3">1.5.3.1</ecNumber>
    </recommendedName>
</protein>
<dbReference type="PANTHER" id="PTHR10961">
    <property type="entry name" value="PEROXISOMAL SARCOSINE OXIDASE"/>
    <property type="match status" value="1"/>
</dbReference>
<dbReference type="GeneID" id="28734967"/>
<keyword evidence="6" id="KW-0560">Oxidoreductase</keyword>
<dbReference type="VEuPathDB" id="FungiDB:AB675_3065"/>
<dbReference type="FunFam" id="3.50.50.60:FF:000189">
    <property type="entry name" value="Monomeric sarcosine oxidase"/>
    <property type="match status" value="1"/>
</dbReference>
<dbReference type="RefSeq" id="XP_017997835.1">
    <property type="nucleotide sequence ID" value="XM_018143087.1"/>
</dbReference>
<evidence type="ECO:0000259" key="8">
    <source>
        <dbReference type="Pfam" id="PF01266"/>
    </source>
</evidence>
<dbReference type="NCBIfam" id="NF008425">
    <property type="entry name" value="PRK11259.1"/>
    <property type="match status" value="1"/>
</dbReference>
<dbReference type="EC" id="1.5.3.1" evidence="3"/>
<gene>
    <name evidence="9" type="ORF">AB675_3065</name>
</gene>
<evidence type="ECO:0000256" key="5">
    <source>
        <dbReference type="ARBA" id="ARBA00022827"/>
    </source>
</evidence>
<sequence length="387" mass="41950">MGIYDVAVVGLGALGSAAVWQAVRKGAKVIGFEQFEFGHVKGASHDTSRIVRTSYDAPEYVALAKSAYRDWADLESSVGMKLLTVTGGIVVIAKDATEGPTIENYTASLTANNLSYELLSSAQVQERWPQITIGENMAAVYSADTGMAHASKSVTAMQFAARAHGADLRENTPVTSVTPIGGEGKGYIIRTPAGLFKAKKVILATDAWTNQLLEPLGAHIPLTIMQEQVTYYKPTTPAAFDKEKFPVWICFINGKGFYGFPTFGEPTIKAARDFSENTMPLDKRTFVHSPELLDELTNFMGDFISRDQKLQTLRTVTCQYAITPERQFVLGPLPDNPDVFVALGAGHAFKFAPVIGRVMAELAIDGATKEDISSFAVPTKATPRARL</sequence>
<comment type="similarity">
    <text evidence="2">Belongs to the MSOX/MTOX family.</text>
</comment>
<evidence type="ECO:0000256" key="1">
    <source>
        <dbReference type="ARBA" id="ARBA00001974"/>
    </source>
</evidence>
<dbReference type="InterPro" id="IPR036188">
    <property type="entry name" value="FAD/NAD-bd_sf"/>
</dbReference>
<evidence type="ECO:0000256" key="3">
    <source>
        <dbReference type="ARBA" id="ARBA00012769"/>
    </source>
</evidence>
<dbReference type="InterPro" id="IPR006076">
    <property type="entry name" value="FAD-dep_OxRdtase"/>
</dbReference>
<evidence type="ECO:0000313" key="10">
    <source>
        <dbReference type="Proteomes" id="UP000038010"/>
    </source>
</evidence>
<evidence type="ECO:0000256" key="6">
    <source>
        <dbReference type="ARBA" id="ARBA00023002"/>
    </source>
</evidence>
<dbReference type="InterPro" id="IPR045170">
    <property type="entry name" value="MTOX"/>
</dbReference>
<feature type="domain" description="FAD dependent oxidoreductase" evidence="8">
    <location>
        <begin position="5"/>
        <end position="362"/>
    </location>
</feature>
<dbReference type="GO" id="GO:0008115">
    <property type="term" value="F:sarcosine oxidase activity"/>
    <property type="evidence" value="ECO:0007669"/>
    <property type="project" value="UniProtKB-EC"/>
</dbReference>
<evidence type="ECO:0000256" key="2">
    <source>
        <dbReference type="ARBA" id="ARBA00010989"/>
    </source>
</evidence>
<dbReference type="PANTHER" id="PTHR10961:SF7">
    <property type="entry name" value="FAD DEPENDENT OXIDOREDUCTASE DOMAIN-CONTAINING PROTEIN"/>
    <property type="match status" value="1"/>
</dbReference>
<keyword evidence="10" id="KW-1185">Reference proteome</keyword>